<evidence type="ECO:0000256" key="1">
    <source>
        <dbReference type="SAM" id="MobiDB-lite"/>
    </source>
</evidence>
<feature type="compositionally biased region" description="Pro residues" evidence="1">
    <location>
        <begin position="155"/>
        <end position="182"/>
    </location>
</feature>
<feature type="domain" description="HTH cro/C1-type" evidence="2">
    <location>
        <begin position="31"/>
        <end position="92"/>
    </location>
</feature>
<protein>
    <submittedName>
        <fullName evidence="3">Helix-turn-helix domain-containing protein</fullName>
    </submittedName>
</protein>
<dbReference type="AlphaFoldDB" id="A0A4R4D4I4"/>
<feature type="region of interest" description="Disordered" evidence="1">
    <location>
        <begin position="1"/>
        <end position="24"/>
    </location>
</feature>
<proteinExistence type="predicted"/>
<dbReference type="Pfam" id="PF13413">
    <property type="entry name" value="HTH_25"/>
    <property type="match status" value="1"/>
</dbReference>
<reference evidence="3 4" key="1">
    <citation type="submission" date="2019-03" db="EMBL/GenBank/DDBJ databases">
        <title>Paracraurococcus aquatilis NE82 genome sequence.</title>
        <authorList>
            <person name="Zhao Y."/>
            <person name="Du Z."/>
        </authorList>
    </citation>
    <scope>NUCLEOTIDE SEQUENCE [LARGE SCALE GENOMIC DNA]</scope>
    <source>
        <strain evidence="3 4">NE82</strain>
    </source>
</reference>
<organism evidence="3 4">
    <name type="scientific">Roseicella aquatilis</name>
    <dbReference type="NCBI Taxonomy" id="2527868"/>
    <lineage>
        <taxon>Bacteria</taxon>
        <taxon>Pseudomonadati</taxon>
        <taxon>Pseudomonadota</taxon>
        <taxon>Alphaproteobacteria</taxon>
        <taxon>Acetobacterales</taxon>
        <taxon>Roseomonadaceae</taxon>
        <taxon>Roseicella</taxon>
    </lineage>
</organism>
<dbReference type="SMART" id="SM00530">
    <property type="entry name" value="HTH_XRE"/>
    <property type="match status" value="1"/>
</dbReference>
<dbReference type="CDD" id="cd00093">
    <property type="entry name" value="HTH_XRE"/>
    <property type="match status" value="1"/>
</dbReference>
<comment type="caution">
    <text evidence="3">The sequence shown here is derived from an EMBL/GenBank/DDBJ whole genome shotgun (WGS) entry which is preliminary data.</text>
</comment>
<feature type="compositionally biased region" description="Low complexity" evidence="1">
    <location>
        <begin position="206"/>
        <end position="218"/>
    </location>
</feature>
<dbReference type="SUPFAM" id="SSF47413">
    <property type="entry name" value="lambda repressor-like DNA-binding domains"/>
    <property type="match status" value="1"/>
</dbReference>
<dbReference type="Pfam" id="PF13464">
    <property type="entry name" value="RodZ_C"/>
    <property type="match status" value="1"/>
</dbReference>
<dbReference type="Gene3D" id="1.10.260.40">
    <property type="entry name" value="lambda repressor-like DNA-binding domains"/>
    <property type="match status" value="1"/>
</dbReference>
<dbReference type="PANTHER" id="PTHR34475">
    <property type="match status" value="1"/>
</dbReference>
<keyword evidence="4" id="KW-1185">Reference proteome</keyword>
<gene>
    <name evidence="3" type="ORF">EXY23_25045</name>
</gene>
<name>A0A4R4D4I4_9PROT</name>
<dbReference type="GO" id="GO:0003677">
    <property type="term" value="F:DNA binding"/>
    <property type="evidence" value="ECO:0007669"/>
    <property type="project" value="InterPro"/>
</dbReference>
<evidence type="ECO:0000259" key="2">
    <source>
        <dbReference type="SMART" id="SM00530"/>
    </source>
</evidence>
<dbReference type="InterPro" id="IPR010982">
    <property type="entry name" value="Lambda_DNA-bd_dom_sf"/>
</dbReference>
<feature type="compositionally biased region" description="Pro residues" evidence="1">
    <location>
        <begin position="193"/>
        <end position="205"/>
    </location>
</feature>
<dbReference type="OrthoDB" id="9790252at2"/>
<dbReference type="PANTHER" id="PTHR34475:SF1">
    <property type="entry name" value="CYTOSKELETON PROTEIN RODZ"/>
    <property type="match status" value="1"/>
</dbReference>
<evidence type="ECO:0000313" key="3">
    <source>
        <dbReference type="EMBL" id="TCZ53169.1"/>
    </source>
</evidence>
<dbReference type="InterPro" id="IPR025194">
    <property type="entry name" value="RodZ-like_C"/>
</dbReference>
<dbReference type="InterPro" id="IPR050400">
    <property type="entry name" value="Bact_Cytoskel_RodZ"/>
</dbReference>
<evidence type="ECO:0000313" key="4">
    <source>
        <dbReference type="Proteomes" id="UP000295023"/>
    </source>
</evidence>
<accession>A0A4R4D4I4</accession>
<sequence length="344" mass="36002">MRFTARAVPDDMTRTDAGGAAGAEPERLGAEFRAAREALGYTLDDVARTLRIRRAYLVALEEGRLADLPAPAYAIGFIRSYARVLGLDDDALVRHYRELSGAAATPRSELIFPEPVPDRAVPTGALVLVGSLLAFGAYIGWYQWSGNDSRTVDTVPPPPRLAEPAAPPTLPPDPVVGSPPPAANAMPVLPIQPVRPSPTPPPAPAAGPAGAATPAAEAPAPPAEGRVVLRAKSDVWVQVREGAGGASVMQRILKPGESYEVPARAGLVLHAGNMAGLEVLIDGAPAPGVPPGTGPRRNIALDPERLRAAPEPQPEAPKPRPKPRPRPRSDSSDAAYVPPEERGN</sequence>
<dbReference type="EMBL" id="SKBM01000041">
    <property type="protein sequence ID" value="TCZ53169.1"/>
    <property type="molecule type" value="Genomic_DNA"/>
</dbReference>
<dbReference type="Proteomes" id="UP000295023">
    <property type="component" value="Unassembled WGS sequence"/>
</dbReference>
<dbReference type="InterPro" id="IPR001387">
    <property type="entry name" value="Cro/C1-type_HTH"/>
</dbReference>
<feature type="region of interest" description="Disordered" evidence="1">
    <location>
        <begin position="151"/>
        <end position="221"/>
    </location>
</feature>
<feature type="region of interest" description="Disordered" evidence="1">
    <location>
        <begin position="286"/>
        <end position="344"/>
    </location>
</feature>